<gene>
    <name evidence="2" type="ORF">JS756_24195</name>
</gene>
<feature type="domain" description="SnoaL-like" evidence="1">
    <location>
        <begin position="8"/>
        <end position="102"/>
    </location>
</feature>
<dbReference type="InterPro" id="IPR009959">
    <property type="entry name" value="Cyclase_SnoaL-like"/>
</dbReference>
<keyword evidence="3" id="KW-1185">Reference proteome</keyword>
<sequence length="255" mass="28220">MNNARGLYLDGIRDGRAREALDRYTGDRYTQHSTGVADGKEGFLAFFEPFLARNPRRDIEVVRAIEDGQYVFLHVAQTLGGVTHWVTADLFDTDDNARIVEHWDTIAPGGLISPSGHTQTDGATEVADLDRTEENKQKVSRFIATVLQDGQFERAAEFISQESYVQHSPEVADGIDGFTAFVAELTAEGKRLTYTKVHRLIGQGNFVVTLSEVDQAGTPMAVFDIFRLQDGVIVEHWDVAETVPSPTEANNSGKF</sequence>
<dbReference type="PANTHER" id="PTHR38436">
    <property type="entry name" value="POLYKETIDE CYCLASE SNOAL-LIKE DOMAIN"/>
    <property type="match status" value="1"/>
</dbReference>
<dbReference type="RefSeq" id="WP_205385289.1">
    <property type="nucleotide sequence ID" value="NZ_JAFFZS010000022.1"/>
</dbReference>
<evidence type="ECO:0000259" key="1">
    <source>
        <dbReference type="Pfam" id="PF12680"/>
    </source>
</evidence>
<dbReference type="Pfam" id="PF12680">
    <property type="entry name" value="SnoaL_2"/>
    <property type="match status" value="2"/>
</dbReference>
<protein>
    <submittedName>
        <fullName evidence="2">Nuclear transport factor 2 family protein</fullName>
    </submittedName>
</protein>
<name>A0ABS2VVT7_STRAS</name>
<accession>A0ABS2VVT7</accession>
<reference evidence="2 3" key="1">
    <citation type="submission" date="2021-02" db="EMBL/GenBank/DDBJ databases">
        <title>Whole genome sequencing of Streptomyces actuosus VRA1.</title>
        <authorList>
            <person name="Sen G."/>
            <person name="Sen A."/>
        </authorList>
    </citation>
    <scope>NUCLEOTIDE SEQUENCE [LARGE SCALE GENOMIC DNA]</scope>
    <source>
        <strain evidence="2 3">VRA1</strain>
    </source>
</reference>
<evidence type="ECO:0000313" key="2">
    <source>
        <dbReference type="EMBL" id="MBN0047151.1"/>
    </source>
</evidence>
<dbReference type="InterPro" id="IPR032710">
    <property type="entry name" value="NTF2-like_dom_sf"/>
</dbReference>
<dbReference type="PANTHER" id="PTHR38436:SF1">
    <property type="entry name" value="ESTER CYCLASE"/>
    <property type="match status" value="1"/>
</dbReference>
<dbReference type="InterPro" id="IPR037401">
    <property type="entry name" value="SnoaL-like"/>
</dbReference>
<organism evidence="2 3">
    <name type="scientific">Streptomyces actuosus</name>
    <dbReference type="NCBI Taxonomy" id="1885"/>
    <lineage>
        <taxon>Bacteria</taxon>
        <taxon>Bacillati</taxon>
        <taxon>Actinomycetota</taxon>
        <taxon>Actinomycetes</taxon>
        <taxon>Kitasatosporales</taxon>
        <taxon>Streptomycetaceae</taxon>
        <taxon>Streptomyces</taxon>
    </lineage>
</organism>
<dbReference type="SUPFAM" id="SSF54427">
    <property type="entry name" value="NTF2-like"/>
    <property type="match status" value="2"/>
</dbReference>
<dbReference type="EMBL" id="JAFFZS010000022">
    <property type="protein sequence ID" value="MBN0047151.1"/>
    <property type="molecule type" value="Genomic_DNA"/>
</dbReference>
<proteinExistence type="predicted"/>
<comment type="caution">
    <text evidence="2">The sequence shown here is derived from an EMBL/GenBank/DDBJ whole genome shotgun (WGS) entry which is preliminary data.</text>
</comment>
<feature type="domain" description="SnoaL-like" evidence="1">
    <location>
        <begin position="139"/>
        <end position="236"/>
    </location>
</feature>
<dbReference type="Proteomes" id="UP000788262">
    <property type="component" value="Unassembled WGS sequence"/>
</dbReference>
<dbReference type="Gene3D" id="3.10.450.50">
    <property type="match status" value="2"/>
</dbReference>
<evidence type="ECO:0000313" key="3">
    <source>
        <dbReference type="Proteomes" id="UP000788262"/>
    </source>
</evidence>